<dbReference type="STRING" id="574375.AZF08_09715"/>
<dbReference type="InterPro" id="IPR036390">
    <property type="entry name" value="WH_DNA-bd_sf"/>
</dbReference>
<organism evidence="5 6">
    <name type="scientific">Bacillus gaemokensis</name>
    <dbReference type="NCBI Taxonomy" id="574375"/>
    <lineage>
        <taxon>Bacteria</taxon>
        <taxon>Bacillati</taxon>
        <taxon>Bacillota</taxon>
        <taxon>Bacilli</taxon>
        <taxon>Bacillales</taxon>
        <taxon>Bacillaceae</taxon>
        <taxon>Bacillus</taxon>
        <taxon>Bacillus cereus group</taxon>
    </lineage>
</organism>
<keyword evidence="3" id="KW-0804">Transcription</keyword>
<keyword evidence="6" id="KW-1185">Reference proteome</keyword>
<dbReference type="InterPro" id="IPR011991">
    <property type="entry name" value="ArsR-like_HTH"/>
</dbReference>
<evidence type="ECO:0000256" key="1">
    <source>
        <dbReference type="ARBA" id="ARBA00023015"/>
    </source>
</evidence>
<gene>
    <name evidence="5" type="ORF">BAGA_20745</name>
</gene>
<dbReference type="GO" id="GO:0003677">
    <property type="term" value="F:DNA binding"/>
    <property type="evidence" value="ECO:0007669"/>
    <property type="project" value="UniProtKB-KW"/>
</dbReference>
<dbReference type="SUPFAM" id="SSF46785">
    <property type="entry name" value="Winged helix' DNA-binding domain"/>
    <property type="match status" value="1"/>
</dbReference>
<name>A0A073K6I1_9BACI</name>
<keyword evidence="1" id="KW-0805">Transcription regulation</keyword>
<dbReference type="InterPro" id="IPR036388">
    <property type="entry name" value="WH-like_DNA-bd_sf"/>
</dbReference>
<evidence type="ECO:0000256" key="3">
    <source>
        <dbReference type="ARBA" id="ARBA00023163"/>
    </source>
</evidence>
<dbReference type="AlphaFoldDB" id="A0A073K6I1"/>
<evidence type="ECO:0000313" key="5">
    <source>
        <dbReference type="EMBL" id="KEK22185.1"/>
    </source>
</evidence>
<keyword evidence="2" id="KW-0238">DNA-binding</keyword>
<evidence type="ECO:0000256" key="2">
    <source>
        <dbReference type="ARBA" id="ARBA00023125"/>
    </source>
</evidence>
<accession>A0A073K6I1</accession>
<dbReference type="SMART" id="SM00418">
    <property type="entry name" value="HTH_ARSR"/>
    <property type="match status" value="1"/>
</dbReference>
<reference evidence="5 6" key="1">
    <citation type="submission" date="2014-06" db="EMBL/GenBank/DDBJ databases">
        <title>Draft genome sequence of Bacillus gaemokensis JCM 15801 (MCCC 1A00707).</title>
        <authorList>
            <person name="Lai Q."/>
            <person name="Liu Y."/>
            <person name="Shao Z."/>
        </authorList>
    </citation>
    <scope>NUCLEOTIDE SEQUENCE [LARGE SCALE GENOMIC DNA]</scope>
    <source>
        <strain evidence="5 6">JCM 15801</strain>
    </source>
</reference>
<evidence type="ECO:0000259" key="4">
    <source>
        <dbReference type="PROSITE" id="PS50987"/>
    </source>
</evidence>
<dbReference type="PANTHER" id="PTHR33154">
    <property type="entry name" value="TRANSCRIPTIONAL REGULATOR, ARSR FAMILY"/>
    <property type="match status" value="1"/>
</dbReference>
<dbReference type="InterPro" id="IPR051081">
    <property type="entry name" value="HTH_MetalResp_TranReg"/>
</dbReference>
<feature type="domain" description="HTH arsR-type" evidence="4">
    <location>
        <begin position="255"/>
        <end position="347"/>
    </location>
</feature>
<proteinExistence type="predicted"/>
<dbReference type="PROSITE" id="PS50987">
    <property type="entry name" value="HTH_ARSR_2"/>
    <property type="match status" value="1"/>
</dbReference>
<dbReference type="CDD" id="cd00090">
    <property type="entry name" value="HTH_ARSR"/>
    <property type="match status" value="1"/>
</dbReference>
<dbReference type="PRINTS" id="PR00778">
    <property type="entry name" value="HTHARSR"/>
</dbReference>
<dbReference type="Gene3D" id="1.10.10.10">
    <property type="entry name" value="Winged helix-like DNA-binding domain superfamily/Winged helix DNA-binding domain"/>
    <property type="match status" value="1"/>
</dbReference>
<comment type="caution">
    <text evidence="5">The sequence shown here is derived from an EMBL/GenBank/DDBJ whole genome shotgun (WGS) entry which is preliminary data.</text>
</comment>
<dbReference type="InterPro" id="IPR001845">
    <property type="entry name" value="HTH_ArsR_DNA-bd_dom"/>
</dbReference>
<protein>
    <submittedName>
        <fullName evidence="5">ArsR family transcriptional regulator</fullName>
    </submittedName>
</protein>
<dbReference type="GO" id="GO:0003700">
    <property type="term" value="F:DNA-binding transcription factor activity"/>
    <property type="evidence" value="ECO:0007669"/>
    <property type="project" value="InterPro"/>
</dbReference>
<dbReference type="OrthoDB" id="2646147at2"/>
<dbReference type="eggNOG" id="COG0640">
    <property type="taxonomic scope" value="Bacteria"/>
</dbReference>
<evidence type="ECO:0000313" key="6">
    <source>
        <dbReference type="Proteomes" id="UP000027778"/>
    </source>
</evidence>
<dbReference type="Proteomes" id="UP000027778">
    <property type="component" value="Unassembled WGS sequence"/>
</dbReference>
<sequence length="347" mass="40778">MEVLNLTSRKRETYDVQIKYSLLFECALGIAAITHKRLIDTLEKSQSEWEEIRQSLSVEMLEHLHFVEKHNTWKALLQLLYQEDFTDLPEFIQYVNAISEEDLKCVCLPFVGYKYQETRKKAAIGEQEAMQELKEITSNNRFYPAYIDFICKADVKLLKEHLIAVMTGWYEVVIEPAADKLLCILQQDYETKCKMNEKMQAEEFVEWATGGVTYLPEPSVHQVLLIPQYTYRPWNIEADIEDTKVFHYPIANESINSEDPYQPNYFLVHKHKALGDEARLRIVKLLFEKDRTLQEITEQLKIGKSTIHHHLKILRSAKLVDIQDSKYVLKKKAVETISKELELYLNR</sequence>
<dbReference type="EMBL" id="JOTM01000038">
    <property type="protein sequence ID" value="KEK22185.1"/>
    <property type="molecule type" value="Genomic_DNA"/>
</dbReference>
<dbReference type="PANTHER" id="PTHR33154:SF18">
    <property type="entry name" value="ARSENICAL RESISTANCE OPERON REPRESSOR"/>
    <property type="match status" value="1"/>
</dbReference>
<dbReference type="RefSeq" id="WP_033677956.1">
    <property type="nucleotide sequence ID" value="NZ_JOTM01000038.1"/>
</dbReference>
<dbReference type="Pfam" id="PF01022">
    <property type="entry name" value="HTH_5"/>
    <property type="match status" value="1"/>
</dbReference>